<evidence type="ECO:0000313" key="2">
    <source>
        <dbReference type="EMBL" id="KAF2145682.1"/>
    </source>
</evidence>
<gene>
    <name evidence="2" type="ORF">K452DRAFT_284046</name>
</gene>
<dbReference type="RefSeq" id="XP_033401394.1">
    <property type="nucleotide sequence ID" value="XM_033539880.1"/>
</dbReference>
<feature type="compositionally biased region" description="Polar residues" evidence="1">
    <location>
        <begin position="84"/>
        <end position="94"/>
    </location>
</feature>
<name>A0A6A6BNJ9_9PEZI</name>
<evidence type="ECO:0000256" key="1">
    <source>
        <dbReference type="SAM" id="MobiDB-lite"/>
    </source>
</evidence>
<sequence>MPRTPPPPSRQPHVLQFPEERDNQPHRNLASQQHTTSRKPNKLQHQQMRSQTKFRKRSGCRGAQRMNRSFSAPARAARRVSHRLPSSTSGQVSPGSARAPVVACRARGPGLWLWLTALPMTMRIATGGAAWPSASPSASQTTGYGALPAHAASTRPVIQHRSNFRGCRRARFRECFSWASRRGGG</sequence>
<reference evidence="2" key="1">
    <citation type="journal article" date="2020" name="Stud. Mycol.">
        <title>101 Dothideomycetes genomes: a test case for predicting lifestyles and emergence of pathogens.</title>
        <authorList>
            <person name="Haridas S."/>
            <person name="Albert R."/>
            <person name="Binder M."/>
            <person name="Bloem J."/>
            <person name="Labutti K."/>
            <person name="Salamov A."/>
            <person name="Andreopoulos B."/>
            <person name="Baker S."/>
            <person name="Barry K."/>
            <person name="Bills G."/>
            <person name="Bluhm B."/>
            <person name="Cannon C."/>
            <person name="Castanera R."/>
            <person name="Culley D."/>
            <person name="Daum C."/>
            <person name="Ezra D."/>
            <person name="Gonzalez J."/>
            <person name="Henrissat B."/>
            <person name="Kuo A."/>
            <person name="Liang C."/>
            <person name="Lipzen A."/>
            <person name="Lutzoni F."/>
            <person name="Magnuson J."/>
            <person name="Mondo S."/>
            <person name="Nolan M."/>
            <person name="Ohm R."/>
            <person name="Pangilinan J."/>
            <person name="Park H.-J."/>
            <person name="Ramirez L."/>
            <person name="Alfaro M."/>
            <person name="Sun H."/>
            <person name="Tritt A."/>
            <person name="Yoshinaga Y."/>
            <person name="Zwiers L.-H."/>
            <person name="Turgeon B."/>
            <person name="Goodwin S."/>
            <person name="Spatafora J."/>
            <person name="Crous P."/>
            <person name="Grigoriev I."/>
        </authorList>
    </citation>
    <scope>NUCLEOTIDE SEQUENCE</scope>
    <source>
        <strain evidence="2">CBS 121167</strain>
    </source>
</reference>
<proteinExistence type="predicted"/>
<evidence type="ECO:0000313" key="3">
    <source>
        <dbReference type="Proteomes" id="UP000799438"/>
    </source>
</evidence>
<dbReference type="AlphaFoldDB" id="A0A6A6BNJ9"/>
<dbReference type="Proteomes" id="UP000799438">
    <property type="component" value="Unassembled WGS sequence"/>
</dbReference>
<feature type="region of interest" description="Disordered" evidence="1">
    <location>
        <begin position="1"/>
        <end position="96"/>
    </location>
</feature>
<dbReference type="GeneID" id="54297376"/>
<accession>A0A6A6BNJ9</accession>
<feature type="compositionally biased region" description="Pro residues" evidence="1">
    <location>
        <begin position="1"/>
        <end position="10"/>
    </location>
</feature>
<organism evidence="2 3">
    <name type="scientific">Aplosporella prunicola CBS 121167</name>
    <dbReference type="NCBI Taxonomy" id="1176127"/>
    <lineage>
        <taxon>Eukaryota</taxon>
        <taxon>Fungi</taxon>
        <taxon>Dikarya</taxon>
        <taxon>Ascomycota</taxon>
        <taxon>Pezizomycotina</taxon>
        <taxon>Dothideomycetes</taxon>
        <taxon>Dothideomycetes incertae sedis</taxon>
        <taxon>Botryosphaeriales</taxon>
        <taxon>Aplosporellaceae</taxon>
        <taxon>Aplosporella</taxon>
    </lineage>
</organism>
<protein>
    <submittedName>
        <fullName evidence="2">Uncharacterized protein</fullName>
    </submittedName>
</protein>
<dbReference type="EMBL" id="ML995477">
    <property type="protein sequence ID" value="KAF2145682.1"/>
    <property type="molecule type" value="Genomic_DNA"/>
</dbReference>
<keyword evidence="3" id="KW-1185">Reference proteome</keyword>